<gene>
    <name evidence="2" type="ORF">UCDDA912_g10024</name>
</gene>
<reference evidence="2 3" key="1">
    <citation type="submission" date="2015-05" db="EMBL/GenBank/DDBJ databases">
        <title>Distinctive expansion of gene families associated with plant cell wall degradation and secondary metabolism in the genomes of grapevine trunk pathogens.</title>
        <authorList>
            <person name="Lawrence D.P."/>
            <person name="Travadon R."/>
            <person name="Rolshausen P.E."/>
            <person name="Baumgartner K."/>
        </authorList>
    </citation>
    <scope>NUCLEOTIDE SEQUENCE [LARGE SCALE GENOMIC DNA]</scope>
    <source>
        <strain evidence="2">DA912</strain>
    </source>
</reference>
<protein>
    <submittedName>
        <fullName evidence="2">Uncharacterized protein</fullName>
    </submittedName>
</protein>
<proteinExistence type="predicted"/>
<feature type="compositionally biased region" description="Low complexity" evidence="1">
    <location>
        <begin position="18"/>
        <end position="27"/>
    </location>
</feature>
<evidence type="ECO:0000256" key="1">
    <source>
        <dbReference type="SAM" id="MobiDB-lite"/>
    </source>
</evidence>
<sequence length="176" mass="19918">MAQGQARAGPQGKNPTTLGRPPSLSPRRSPRGKENQPSALKSYIHSSPRHKHLGSSRQGQQEEPADSPLSQTKWSKRHWLMLDELLQAYRRNALDFQLRHSDAVMASPRKRASSSLLGKMVTSQGERMALEQWHLDIVDAFKREVGGWPEDALAKRLFSLIVGEERRRVGLVPKRR</sequence>
<organism evidence="2 3">
    <name type="scientific">Diaporthe ampelina</name>
    <dbReference type="NCBI Taxonomy" id="1214573"/>
    <lineage>
        <taxon>Eukaryota</taxon>
        <taxon>Fungi</taxon>
        <taxon>Dikarya</taxon>
        <taxon>Ascomycota</taxon>
        <taxon>Pezizomycotina</taxon>
        <taxon>Sordariomycetes</taxon>
        <taxon>Sordariomycetidae</taxon>
        <taxon>Diaporthales</taxon>
        <taxon>Diaporthaceae</taxon>
        <taxon>Diaporthe</taxon>
    </lineage>
</organism>
<dbReference type="Proteomes" id="UP000034680">
    <property type="component" value="Unassembled WGS sequence"/>
</dbReference>
<dbReference type="AlphaFoldDB" id="A0A0G2F741"/>
<keyword evidence="3" id="KW-1185">Reference proteome</keyword>
<evidence type="ECO:0000313" key="3">
    <source>
        <dbReference type="Proteomes" id="UP000034680"/>
    </source>
</evidence>
<feature type="region of interest" description="Disordered" evidence="1">
    <location>
        <begin position="1"/>
        <end position="72"/>
    </location>
</feature>
<dbReference type="STRING" id="1214573.A0A0G2F741"/>
<dbReference type="EMBL" id="LCUC01000560">
    <property type="protein sequence ID" value="KKY30044.1"/>
    <property type="molecule type" value="Genomic_DNA"/>
</dbReference>
<name>A0A0G2F741_9PEZI</name>
<reference evidence="2 3" key="2">
    <citation type="submission" date="2015-05" db="EMBL/GenBank/DDBJ databases">
        <authorList>
            <person name="Morales-Cruz A."/>
            <person name="Amrine K.C."/>
            <person name="Cantu D."/>
        </authorList>
    </citation>
    <scope>NUCLEOTIDE SEQUENCE [LARGE SCALE GENOMIC DNA]</scope>
    <source>
        <strain evidence="2">DA912</strain>
    </source>
</reference>
<evidence type="ECO:0000313" key="2">
    <source>
        <dbReference type="EMBL" id="KKY30044.1"/>
    </source>
</evidence>
<accession>A0A0G2F741</accession>
<dbReference type="OrthoDB" id="3946221at2759"/>
<comment type="caution">
    <text evidence="2">The sequence shown here is derived from an EMBL/GenBank/DDBJ whole genome shotgun (WGS) entry which is preliminary data.</text>
</comment>